<dbReference type="EMBL" id="ML210242">
    <property type="protein sequence ID" value="TFK22387.1"/>
    <property type="molecule type" value="Genomic_DNA"/>
</dbReference>
<accession>A0A5C3KQA7</accession>
<sequence>MPQPAQRMATQSSGFYPDVRMVLWSSGSRDYYLYAQTVGDPSRGYDFLIDLVLPCLGKEIRNTQDIAWLLNFSNGRGTRSLSNEKSITTENSTQARNGPTLGKQLGHLQMHQGSRRDVPGRYLAHLSQGVRKSTGPKVKDTTTLFHGTKRGPPTNPRVRLVNGGMVLVSIVAGCVGSQRPPLDGPHSDFKLFSFYKASVNLEPRDHR</sequence>
<dbReference type="Proteomes" id="UP000307440">
    <property type="component" value="Unassembled WGS sequence"/>
</dbReference>
<evidence type="ECO:0000313" key="1">
    <source>
        <dbReference type="EMBL" id="TFK22387.1"/>
    </source>
</evidence>
<dbReference type="AlphaFoldDB" id="A0A5C3KQA7"/>
<gene>
    <name evidence="1" type="ORF">FA15DRAFT_657581</name>
</gene>
<evidence type="ECO:0000313" key="2">
    <source>
        <dbReference type="Proteomes" id="UP000307440"/>
    </source>
</evidence>
<name>A0A5C3KQA7_COPMA</name>
<organism evidence="1 2">
    <name type="scientific">Coprinopsis marcescibilis</name>
    <name type="common">Agaric fungus</name>
    <name type="synonym">Psathyrella marcescibilis</name>
    <dbReference type="NCBI Taxonomy" id="230819"/>
    <lineage>
        <taxon>Eukaryota</taxon>
        <taxon>Fungi</taxon>
        <taxon>Dikarya</taxon>
        <taxon>Basidiomycota</taxon>
        <taxon>Agaricomycotina</taxon>
        <taxon>Agaricomycetes</taxon>
        <taxon>Agaricomycetidae</taxon>
        <taxon>Agaricales</taxon>
        <taxon>Agaricineae</taxon>
        <taxon>Psathyrellaceae</taxon>
        <taxon>Coprinopsis</taxon>
    </lineage>
</organism>
<protein>
    <submittedName>
        <fullName evidence="1">Uncharacterized protein</fullName>
    </submittedName>
</protein>
<reference evidence="1 2" key="1">
    <citation type="journal article" date="2019" name="Nat. Ecol. Evol.">
        <title>Megaphylogeny resolves global patterns of mushroom evolution.</title>
        <authorList>
            <person name="Varga T."/>
            <person name="Krizsan K."/>
            <person name="Foldi C."/>
            <person name="Dima B."/>
            <person name="Sanchez-Garcia M."/>
            <person name="Sanchez-Ramirez S."/>
            <person name="Szollosi G.J."/>
            <person name="Szarkandi J.G."/>
            <person name="Papp V."/>
            <person name="Albert L."/>
            <person name="Andreopoulos W."/>
            <person name="Angelini C."/>
            <person name="Antonin V."/>
            <person name="Barry K.W."/>
            <person name="Bougher N.L."/>
            <person name="Buchanan P."/>
            <person name="Buyck B."/>
            <person name="Bense V."/>
            <person name="Catcheside P."/>
            <person name="Chovatia M."/>
            <person name="Cooper J."/>
            <person name="Damon W."/>
            <person name="Desjardin D."/>
            <person name="Finy P."/>
            <person name="Geml J."/>
            <person name="Haridas S."/>
            <person name="Hughes K."/>
            <person name="Justo A."/>
            <person name="Karasinski D."/>
            <person name="Kautmanova I."/>
            <person name="Kiss B."/>
            <person name="Kocsube S."/>
            <person name="Kotiranta H."/>
            <person name="LaButti K.M."/>
            <person name="Lechner B.E."/>
            <person name="Liimatainen K."/>
            <person name="Lipzen A."/>
            <person name="Lukacs Z."/>
            <person name="Mihaltcheva S."/>
            <person name="Morgado L.N."/>
            <person name="Niskanen T."/>
            <person name="Noordeloos M.E."/>
            <person name="Ohm R.A."/>
            <person name="Ortiz-Santana B."/>
            <person name="Ovrebo C."/>
            <person name="Racz N."/>
            <person name="Riley R."/>
            <person name="Savchenko A."/>
            <person name="Shiryaev A."/>
            <person name="Soop K."/>
            <person name="Spirin V."/>
            <person name="Szebenyi C."/>
            <person name="Tomsovsky M."/>
            <person name="Tulloss R.E."/>
            <person name="Uehling J."/>
            <person name="Grigoriev I.V."/>
            <person name="Vagvolgyi C."/>
            <person name="Papp T."/>
            <person name="Martin F.M."/>
            <person name="Miettinen O."/>
            <person name="Hibbett D.S."/>
            <person name="Nagy L.G."/>
        </authorList>
    </citation>
    <scope>NUCLEOTIDE SEQUENCE [LARGE SCALE GENOMIC DNA]</scope>
    <source>
        <strain evidence="1 2">CBS 121175</strain>
    </source>
</reference>
<keyword evidence="2" id="KW-1185">Reference proteome</keyword>
<proteinExistence type="predicted"/>